<dbReference type="GO" id="GO:0006302">
    <property type="term" value="P:double-strand break repair"/>
    <property type="evidence" value="ECO:0007669"/>
    <property type="project" value="TreeGrafter"/>
</dbReference>
<evidence type="ECO:0000256" key="3">
    <source>
        <dbReference type="ARBA" id="ARBA00022763"/>
    </source>
</evidence>
<dbReference type="SUPFAM" id="SSF57863">
    <property type="entry name" value="ArfGap/RecO-like zinc finger"/>
    <property type="match status" value="1"/>
</dbReference>
<dbReference type="HAMAP" id="MF_00201">
    <property type="entry name" value="RecO"/>
    <property type="match status" value="1"/>
</dbReference>
<dbReference type="InterPro" id="IPR042242">
    <property type="entry name" value="RecO_C"/>
</dbReference>
<gene>
    <name evidence="8" type="primary">recO_15</name>
    <name evidence="8" type="ORF">SDC9_47568</name>
</gene>
<evidence type="ECO:0000256" key="1">
    <source>
        <dbReference type="ARBA" id="ARBA00007452"/>
    </source>
</evidence>
<organism evidence="8">
    <name type="scientific">bioreactor metagenome</name>
    <dbReference type="NCBI Taxonomy" id="1076179"/>
    <lineage>
        <taxon>unclassified sequences</taxon>
        <taxon>metagenomes</taxon>
        <taxon>ecological metagenomes</taxon>
    </lineage>
</organism>
<dbReference type="GO" id="GO:0006310">
    <property type="term" value="P:DNA recombination"/>
    <property type="evidence" value="ECO:0007669"/>
    <property type="project" value="UniProtKB-KW"/>
</dbReference>
<evidence type="ECO:0000256" key="2">
    <source>
        <dbReference type="ARBA" id="ARBA00021310"/>
    </source>
</evidence>
<protein>
    <recommendedName>
        <fullName evidence="2">DNA repair protein RecO</fullName>
    </recommendedName>
    <alternativeName>
        <fullName evidence="6">Recombination protein O</fullName>
    </alternativeName>
</protein>
<comment type="caution">
    <text evidence="8">The sequence shown here is derived from an EMBL/GenBank/DDBJ whole genome shotgun (WGS) entry which is preliminary data.</text>
</comment>
<proteinExistence type="inferred from homology"/>
<dbReference type="NCBIfam" id="TIGR00613">
    <property type="entry name" value="reco"/>
    <property type="match status" value="1"/>
</dbReference>
<evidence type="ECO:0000313" key="8">
    <source>
        <dbReference type="EMBL" id="MPM01328.1"/>
    </source>
</evidence>
<dbReference type="Gene3D" id="2.40.50.140">
    <property type="entry name" value="Nucleic acid-binding proteins"/>
    <property type="match status" value="1"/>
</dbReference>
<feature type="domain" description="DNA replication/recombination mediator RecO N-terminal" evidence="7">
    <location>
        <begin position="6"/>
        <end position="82"/>
    </location>
</feature>
<keyword evidence="4" id="KW-0233">DNA recombination</keyword>
<dbReference type="InterPro" id="IPR022572">
    <property type="entry name" value="DNA_rep/recomb_RecO_N"/>
</dbReference>
<dbReference type="SUPFAM" id="SSF50249">
    <property type="entry name" value="Nucleic acid-binding proteins"/>
    <property type="match status" value="1"/>
</dbReference>
<sequence length="249" mass="28660">MVFLSLHKVNAIVIKTKEFKENDKLVWLYTDKLGKITAIAKGSRKSKSKLLSLTLPLCYGEYVLFKGKSLFNLQEGKIINSFQGLLDSLDKLTYSSYICELIDICVEEGETNEELFRNFLTCMYLLNTNALDYEMLTRSFELKLLKATGYGLNLENCVSCREKISVSNYISLSHYGGVCENCRREHGTYISKPAYNAIKFLMRTPMDKIYKLNINEEVKKDISKITTFIISSNYSKKPKSLEMLNYIKE</sequence>
<dbReference type="GO" id="GO:0043590">
    <property type="term" value="C:bacterial nucleoid"/>
    <property type="evidence" value="ECO:0007669"/>
    <property type="project" value="TreeGrafter"/>
</dbReference>
<keyword evidence="5" id="KW-0234">DNA repair</keyword>
<dbReference type="InterPro" id="IPR003717">
    <property type="entry name" value="RecO"/>
</dbReference>
<evidence type="ECO:0000256" key="6">
    <source>
        <dbReference type="ARBA" id="ARBA00033409"/>
    </source>
</evidence>
<keyword evidence="3" id="KW-0227">DNA damage</keyword>
<dbReference type="InterPro" id="IPR037278">
    <property type="entry name" value="ARFGAP/RecO"/>
</dbReference>
<dbReference type="PANTHER" id="PTHR33991">
    <property type="entry name" value="DNA REPAIR PROTEIN RECO"/>
    <property type="match status" value="1"/>
</dbReference>
<reference evidence="8" key="1">
    <citation type="submission" date="2019-08" db="EMBL/GenBank/DDBJ databases">
        <authorList>
            <person name="Kucharzyk K."/>
            <person name="Murdoch R.W."/>
            <person name="Higgins S."/>
            <person name="Loffler F."/>
        </authorList>
    </citation>
    <scope>NUCLEOTIDE SEQUENCE</scope>
</reference>
<dbReference type="AlphaFoldDB" id="A0A644WCU6"/>
<evidence type="ECO:0000256" key="5">
    <source>
        <dbReference type="ARBA" id="ARBA00023204"/>
    </source>
</evidence>
<dbReference type="Pfam" id="PF11967">
    <property type="entry name" value="RecO_N"/>
    <property type="match status" value="1"/>
</dbReference>
<evidence type="ECO:0000256" key="4">
    <source>
        <dbReference type="ARBA" id="ARBA00023172"/>
    </source>
</evidence>
<dbReference type="PANTHER" id="PTHR33991:SF1">
    <property type="entry name" value="DNA REPAIR PROTEIN RECO"/>
    <property type="match status" value="1"/>
</dbReference>
<dbReference type="EMBL" id="VSSQ01000789">
    <property type="protein sequence ID" value="MPM01328.1"/>
    <property type="molecule type" value="Genomic_DNA"/>
</dbReference>
<evidence type="ECO:0000259" key="7">
    <source>
        <dbReference type="Pfam" id="PF11967"/>
    </source>
</evidence>
<name>A0A644WCU6_9ZZZZ</name>
<dbReference type="Pfam" id="PF02565">
    <property type="entry name" value="RecO_C"/>
    <property type="match status" value="1"/>
</dbReference>
<comment type="similarity">
    <text evidence="1">Belongs to the RecO family.</text>
</comment>
<dbReference type="InterPro" id="IPR012340">
    <property type="entry name" value="NA-bd_OB-fold"/>
</dbReference>
<dbReference type="Gene3D" id="1.20.1440.120">
    <property type="entry name" value="Recombination protein O, C-terminal domain"/>
    <property type="match status" value="1"/>
</dbReference>
<accession>A0A644WCU6</accession>